<proteinExistence type="predicted"/>
<feature type="region of interest" description="Disordered" evidence="2">
    <location>
        <begin position="1"/>
        <end position="43"/>
    </location>
</feature>
<feature type="compositionally biased region" description="Polar residues" evidence="2">
    <location>
        <begin position="29"/>
        <end position="38"/>
    </location>
</feature>
<dbReference type="Gene3D" id="3.30.70.1820">
    <property type="entry name" value="L1 transposable element, RRM domain"/>
    <property type="match status" value="1"/>
</dbReference>
<evidence type="ECO:0000256" key="2">
    <source>
        <dbReference type="SAM" id="MobiDB-lite"/>
    </source>
</evidence>
<keyword evidence="4" id="KW-1185">Reference proteome</keyword>
<sequence length="302" mass="34480">RTDWPAFVKRMSQVRATRQRSKANKSKNTDMSATNTHLSDTDADEETPVWAKCLTNAFKSHEASMNSKLEEINSAIKTLSKDFNAVKHRVTNAEQRINALEEDFEKENTQVKELSKKVALLCQRVDDLESRSRRNNIRIIGMKEGSEMDDVIGLLGRVFQHILGENEPALEVDRAHRALRPRPDPGDPPRNIIVRLLRWGDKQKILAAVRRGKPLSWQGQPFFIRQDLSTEVRRQRAEYNDLIEDLKKRRIRVGILHPARLVVTIDGEKIIYNNPDVARKELQKRLQGESPPGTSAPETGLG</sequence>
<evidence type="ECO:0000313" key="3">
    <source>
        <dbReference type="Ensembl" id="ENSMMDP00005045759.1"/>
    </source>
</evidence>
<dbReference type="Proteomes" id="UP000472263">
    <property type="component" value="Chromosome 19"/>
</dbReference>
<dbReference type="PANTHER" id="PTHR11505">
    <property type="entry name" value="L1 TRANSPOSABLE ELEMENT-RELATED"/>
    <property type="match status" value="1"/>
</dbReference>
<dbReference type="Gene3D" id="1.20.5.340">
    <property type="match status" value="1"/>
</dbReference>
<dbReference type="Ensembl" id="ENSMMDT00005046657.1">
    <property type="protein sequence ID" value="ENSMMDP00005045759.1"/>
    <property type="gene ID" value="ENSMMDG00005020975.1"/>
</dbReference>
<reference evidence="3" key="3">
    <citation type="submission" date="2025-09" db="UniProtKB">
        <authorList>
            <consortium name="Ensembl"/>
        </authorList>
    </citation>
    <scope>IDENTIFICATION</scope>
</reference>
<dbReference type="AlphaFoldDB" id="A0A668ACV8"/>
<evidence type="ECO:0000313" key="4">
    <source>
        <dbReference type="Proteomes" id="UP000472263"/>
    </source>
</evidence>
<feature type="coiled-coil region" evidence="1">
    <location>
        <begin position="76"/>
        <end position="131"/>
    </location>
</feature>
<protein>
    <recommendedName>
        <fullName evidence="5">L1 transposable element RRM domain-containing protein</fullName>
    </recommendedName>
</protein>
<evidence type="ECO:0008006" key="5">
    <source>
        <dbReference type="Google" id="ProtNLM"/>
    </source>
</evidence>
<keyword evidence="1" id="KW-0175">Coiled coil</keyword>
<dbReference type="SUPFAM" id="SSF57997">
    <property type="entry name" value="Tropomyosin"/>
    <property type="match status" value="1"/>
</dbReference>
<reference evidence="3" key="2">
    <citation type="submission" date="2025-08" db="UniProtKB">
        <authorList>
            <consortium name="Ensembl"/>
        </authorList>
    </citation>
    <scope>IDENTIFICATION</scope>
</reference>
<feature type="region of interest" description="Disordered" evidence="2">
    <location>
        <begin position="283"/>
        <end position="302"/>
    </location>
</feature>
<accession>A0A668ACV8</accession>
<organism evidence="3 4">
    <name type="scientific">Myripristis murdjan</name>
    <name type="common">pinecone soldierfish</name>
    <dbReference type="NCBI Taxonomy" id="586833"/>
    <lineage>
        <taxon>Eukaryota</taxon>
        <taxon>Metazoa</taxon>
        <taxon>Chordata</taxon>
        <taxon>Craniata</taxon>
        <taxon>Vertebrata</taxon>
        <taxon>Euteleostomi</taxon>
        <taxon>Actinopterygii</taxon>
        <taxon>Neopterygii</taxon>
        <taxon>Teleostei</taxon>
        <taxon>Neoteleostei</taxon>
        <taxon>Acanthomorphata</taxon>
        <taxon>Holocentriformes</taxon>
        <taxon>Holocentridae</taxon>
        <taxon>Myripristis</taxon>
    </lineage>
</organism>
<name>A0A668ACV8_9TELE</name>
<dbReference type="InterPro" id="IPR004244">
    <property type="entry name" value="Transposase_22"/>
</dbReference>
<reference evidence="3" key="1">
    <citation type="submission" date="2019-06" db="EMBL/GenBank/DDBJ databases">
        <authorList>
            <consortium name="Wellcome Sanger Institute Data Sharing"/>
        </authorList>
    </citation>
    <scope>NUCLEOTIDE SEQUENCE [LARGE SCALE GENOMIC DNA]</scope>
</reference>
<evidence type="ECO:0000256" key="1">
    <source>
        <dbReference type="SAM" id="Coils"/>
    </source>
</evidence>
<feature type="compositionally biased region" description="Polar residues" evidence="2">
    <location>
        <begin position="292"/>
        <end position="302"/>
    </location>
</feature>
<dbReference type="InParanoid" id="A0A668ACV8"/>
<dbReference type="GeneTree" id="ENSGT00940000160789"/>